<dbReference type="InterPro" id="IPR051328">
    <property type="entry name" value="T7SS_ABC-Transporter"/>
</dbReference>
<dbReference type="Gene3D" id="3.40.1710.10">
    <property type="entry name" value="abc type-2 transporter like domain"/>
    <property type="match status" value="1"/>
</dbReference>
<protein>
    <submittedName>
        <fullName evidence="11">Putative membrane protein</fullName>
    </submittedName>
    <submittedName>
        <fullName evidence="10">YhgE/Pip domain-containing protein</fullName>
    </submittedName>
</protein>
<evidence type="ECO:0000259" key="9">
    <source>
        <dbReference type="Pfam" id="PF12698"/>
    </source>
</evidence>
<reference evidence="11 12" key="1">
    <citation type="submission" date="2016-10" db="EMBL/GenBank/DDBJ databases">
        <authorList>
            <person name="de Groot N.N."/>
        </authorList>
    </citation>
    <scope>NUCLEOTIDE SEQUENCE [LARGE SCALE GENOMIC DNA]</scope>
    <source>
        <strain evidence="11 12">CGMCC 1.6762</strain>
    </source>
</reference>
<dbReference type="AlphaFoldDB" id="A0A1G7DDG3"/>
<keyword evidence="2 7" id="KW-0812">Transmembrane</keyword>
<name>A0A1G7DDG3_9BACL</name>
<keyword evidence="13" id="KW-1185">Reference proteome</keyword>
<keyword evidence="3 7" id="KW-1133">Transmembrane helix</keyword>
<evidence type="ECO:0000256" key="1">
    <source>
        <dbReference type="ARBA" id="ARBA00004141"/>
    </source>
</evidence>
<dbReference type="OrthoDB" id="9811483at2"/>
<dbReference type="EMBL" id="RWGW01000013">
    <property type="protein sequence ID" value="RSK30991.1"/>
    <property type="molecule type" value="Genomic_DNA"/>
</dbReference>
<feature type="compositionally biased region" description="Acidic residues" evidence="6">
    <location>
        <begin position="341"/>
        <end position="353"/>
    </location>
</feature>
<feature type="coiled-coil region" evidence="5">
    <location>
        <begin position="369"/>
        <end position="403"/>
    </location>
</feature>
<dbReference type="RefSeq" id="WP_092097223.1">
    <property type="nucleotide sequence ID" value="NZ_FNAR01000010.1"/>
</dbReference>
<dbReference type="NCBIfam" id="TIGR03062">
    <property type="entry name" value="pip_yhgE_Cterm"/>
    <property type="match status" value="1"/>
</dbReference>
<evidence type="ECO:0000313" key="10">
    <source>
        <dbReference type="EMBL" id="RSK30991.1"/>
    </source>
</evidence>
<feature type="coiled-coil region" evidence="5">
    <location>
        <begin position="211"/>
        <end position="238"/>
    </location>
</feature>
<evidence type="ECO:0000313" key="13">
    <source>
        <dbReference type="Proteomes" id="UP000272481"/>
    </source>
</evidence>
<dbReference type="InterPro" id="IPR017501">
    <property type="entry name" value="Phage_infect_YhgE_C"/>
</dbReference>
<keyword evidence="5" id="KW-0175">Coiled coil</keyword>
<dbReference type="EMBL" id="FNAR01000010">
    <property type="protein sequence ID" value="SDE48996.1"/>
    <property type="molecule type" value="Genomic_DNA"/>
</dbReference>
<dbReference type="STRING" id="426756.SAMN04488126_1107"/>
<dbReference type="InterPro" id="IPR013525">
    <property type="entry name" value="ABC2_TM"/>
</dbReference>
<dbReference type="Pfam" id="PF12698">
    <property type="entry name" value="ABC2_membrane_3"/>
    <property type="match status" value="1"/>
</dbReference>
<organism evidence="11 12">
    <name type="scientific">Bhargavaea beijingensis</name>
    <dbReference type="NCBI Taxonomy" id="426756"/>
    <lineage>
        <taxon>Bacteria</taxon>
        <taxon>Bacillati</taxon>
        <taxon>Bacillota</taxon>
        <taxon>Bacilli</taxon>
        <taxon>Bacillales</taxon>
        <taxon>Caryophanaceae</taxon>
        <taxon>Bhargavaea</taxon>
    </lineage>
</organism>
<feature type="compositionally biased region" description="Polar residues" evidence="6">
    <location>
        <begin position="356"/>
        <end position="366"/>
    </location>
</feature>
<evidence type="ECO:0000256" key="4">
    <source>
        <dbReference type="ARBA" id="ARBA00023136"/>
    </source>
</evidence>
<evidence type="ECO:0000256" key="3">
    <source>
        <dbReference type="ARBA" id="ARBA00022989"/>
    </source>
</evidence>
<dbReference type="PANTHER" id="PTHR43077">
    <property type="entry name" value="TRANSPORT PERMEASE YVFS-RELATED"/>
    <property type="match status" value="1"/>
</dbReference>
<dbReference type="InterPro" id="IPR017500">
    <property type="entry name" value="Phage_infect_YhgE_N"/>
</dbReference>
<feature type="transmembrane region" description="Helical" evidence="7">
    <location>
        <begin position="20"/>
        <end position="38"/>
    </location>
</feature>
<feature type="transmembrane region" description="Helical" evidence="7">
    <location>
        <begin position="592"/>
        <end position="616"/>
    </location>
</feature>
<evidence type="ECO:0000256" key="6">
    <source>
        <dbReference type="SAM" id="MobiDB-lite"/>
    </source>
</evidence>
<evidence type="ECO:0000256" key="2">
    <source>
        <dbReference type="ARBA" id="ARBA00022692"/>
    </source>
</evidence>
<sequence>MKQVWKIFSTDIVNLSKNWVAAILVGGLVFLPSLYAWFNIYASWDPYGNTDRLPVAVVNEDQGATVRDDEIDVGSQLVDSLKENDTINWKFTERKDALKRVENGEYFAAIIVPEDFSEKLATVTSGHPQKATMEYYVNEKTNSIAPKITEKGASAIVETVSKEFTSTVNSVIFDMFNKLGIELQTDLPDIEKFEQYVFSMEEKLPGVQKLLESVLNDADQAQALLSQAEQKMPEAKRLTAEGLSTVNQTLGYLDTAEQQLAALEPQIEKDLETAARVSGEINDMLLEIQKADLDTTQLDTAKSGLDDKMTEAIQSVDNIQKQLLLLKEINQDASETPVPEADQEEAPTLPEEDLQGRQTESSAAGQSAIDNAIQTTGQLKSALQEAQDNARAVEEAAAGYVEQAKGWVNDVQGIAQNVSVSIDSYTKTYNETIKPTIQKEIKDARSTLAEARDLLSGIQATLPEAEKIITSTSGHLSEGEQGIEEALNQYPYVYTKITELADRIRSVQGETDINEIIDLLLNDPEAEKSFFEEPILLHENKLFPIENYGTGMTPFYTVLSIWVGCLLLVSLLSTDIHHAEQFSQKTVYFGRLLLFLLIGVLQSLIVTIGNILVLGVDVAEPLGFVLSGLLISTVFMTIVYTLVSVFGDVGKAMAIVLLVLQIAGSGGTYPVVLLPDFFQMISPYLPFTYAIDLMREMTGGVVQARIAKDIPILVGIGAAMMVFGSFLKPILNKWMNQILKKSRESGLFH</sequence>
<feature type="transmembrane region" description="Helical" evidence="7">
    <location>
        <begin position="622"/>
        <end position="643"/>
    </location>
</feature>
<reference evidence="10 13" key="2">
    <citation type="submission" date="2018-12" db="EMBL/GenBank/DDBJ databases">
        <title>Comparitive functional genomics of dry heat resistant strains isolated from the viking spacecraft.</title>
        <authorList>
            <person name="Seuylemezian A."/>
            <person name="Vaishampayan P."/>
        </authorList>
    </citation>
    <scope>NUCLEOTIDE SEQUENCE [LARGE SCALE GENOMIC DNA]</scope>
    <source>
        <strain evidence="10 13">M6-11</strain>
    </source>
</reference>
<dbReference type="PANTHER" id="PTHR43077:SF10">
    <property type="entry name" value="TRANSPORT PERMEASE PROTEIN"/>
    <property type="match status" value="1"/>
</dbReference>
<dbReference type="NCBIfam" id="TIGR03061">
    <property type="entry name" value="pip_yhgE_Nterm"/>
    <property type="match status" value="1"/>
</dbReference>
<feature type="transmembrane region" description="Helical" evidence="7">
    <location>
        <begin position="554"/>
        <end position="572"/>
    </location>
</feature>
<feature type="domain" description="ABC-2 type transporter transmembrane" evidence="8">
    <location>
        <begin position="581"/>
        <end position="696"/>
    </location>
</feature>
<evidence type="ECO:0000313" key="11">
    <source>
        <dbReference type="EMBL" id="SDE48996.1"/>
    </source>
</evidence>
<dbReference type="GO" id="GO:0140359">
    <property type="term" value="F:ABC-type transporter activity"/>
    <property type="evidence" value="ECO:0007669"/>
    <property type="project" value="InterPro"/>
</dbReference>
<evidence type="ECO:0000259" key="8">
    <source>
        <dbReference type="Pfam" id="PF01061"/>
    </source>
</evidence>
<keyword evidence="4 7" id="KW-0472">Membrane</keyword>
<accession>A0A1G7DDG3</accession>
<evidence type="ECO:0000313" key="12">
    <source>
        <dbReference type="Proteomes" id="UP000198823"/>
    </source>
</evidence>
<dbReference type="GO" id="GO:0016020">
    <property type="term" value="C:membrane"/>
    <property type="evidence" value="ECO:0007669"/>
    <property type="project" value="UniProtKB-SubCell"/>
</dbReference>
<dbReference type="Proteomes" id="UP000272481">
    <property type="component" value="Unassembled WGS sequence"/>
</dbReference>
<comment type="subcellular location">
    <subcellularLocation>
        <location evidence="1">Membrane</location>
        <topology evidence="1">Multi-pass membrane protein</topology>
    </subcellularLocation>
</comment>
<proteinExistence type="predicted"/>
<gene>
    <name evidence="10" type="ORF">EJA12_09750</name>
    <name evidence="11" type="ORF">SAMN04488126_1107</name>
</gene>
<feature type="domain" description="ABC-2 type transporter transmembrane" evidence="9">
    <location>
        <begin position="29"/>
        <end position="164"/>
    </location>
</feature>
<feature type="transmembrane region" description="Helical" evidence="7">
    <location>
        <begin position="655"/>
        <end position="674"/>
    </location>
</feature>
<evidence type="ECO:0000256" key="5">
    <source>
        <dbReference type="SAM" id="Coils"/>
    </source>
</evidence>
<dbReference type="Proteomes" id="UP000198823">
    <property type="component" value="Unassembled WGS sequence"/>
</dbReference>
<evidence type="ECO:0000256" key="7">
    <source>
        <dbReference type="SAM" id="Phobius"/>
    </source>
</evidence>
<feature type="region of interest" description="Disordered" evidence="6">
    <location>
        <begin position="333"/>
        <end position="366"/>
    </location>
</feature>
<dbReference type="Pfam" id="PF01061">
    <property type="entry name" value="ABC2_membrane"/>
    <property type="match status" value="1"/>
</dbReference>
<feature type="transmembrane region" description="Helical" evidence="7">
    <location>
        <begin position="710"/>
        <end position="731"/>
    </location>
</feature>